<proteinExistence type="predicted"/>
<keyword evidence="3" id="KW-1185">Reference proteome</keyword>
<evidence type="ECO:0000313" key="2">
    <source>
        <dbReference type="EMBL" id="MFC5061791.1"/>
    </source>
</evidence>
<comment type="caution">
    <text evidence="2">The sequence shown here is derived from an EMBL/GenBank/DDBJ whole genome shotgun (WGS) entry which is preliminary data.</text>
</comment>
<organism evidence="2 3">
    <name type="scientific">Actinomycetospora atypica</name>
    <dbReference type="NCBI Taxonomy" id="1290095"/>
    <lineage>
        <taxon>Bacteria</taxon>
        <taxon>Bacillati</taxon>
        <taxon>Actinomycetota</taxon>
        <taxon>Actinomycetes</taxon>
        <taxon>Pseudonocardiales</taxon>
        <taxon>Pseudonocardiaceae</taxon>
        <taxon>Actinomycetospora</taxon>
    </lineage>
</organism>
<reference evidence="3" key="1">
    <citation type="journal article" date="2019" name="Int. J. Syst. Evol. Microbiol.">
        <title>The Global Catalogue of Microorganisms (GCM) 10K type strain sequencing project: providing services to taxonomists for standard genome sequencing and annotation.</title>
        <authorList>
            <consortium name="The Broad Institute Genomics Platform"/>
            <consortium name="The Broad Institute Genome Sequencing Center for Infectious Disease"/>
            <person name="Wu L."/>
            <person name="Ma J."/>
        </authorList>
    </citation>
    <scope>NUCLEOTIDE SEQUENCE [LARGE SCALE GENOMIC DNA]</scope>
    <source>
        <strain evidence="3">CGMCC 4.7093</strain>
    </source>
</reference>
<evidence type="ECO:0000256" key="1">
    <source>
        <dbReference type="SAM" id="MobiDB-lite"/>
    </source>
</evidence>
<feature type="compositionally biased region" description="Basic and acidic residues" evidence="1">
    <location>
        <begin position="64"/>
        <end position="74"/>
    </location>
</feature>
<accession>A0ABV9YIT8</accession>
<name>A0ABV9YIT8_9PSEU</name>
<feature type="region of interest" description="Disordered" evidence="1">
    <location>
        <begin position="64"/>
        <end position="91"/>
    </location>
</feature>
<dbReference type="EMBL" id="JBHSIV010000005">
    <property type="protein sequence ID" value="MFC5061791.1"/>
    <property type="molecule type" value="Genomic_DNA"/>
</dbReference>
<sequence>MTMPEGSGVVASEFAAVSVSIDHSGNGPRLRLEDLRSGAVRYLDALELESIVWAPPEWIRELLDPSKHRWRDTDPGPAPESMREDPGPTGP</sequence>
<gene>
    <name evidence="2" type="ORF">ACFPBZ_06215</name>
</gene>
<evidence type="ECO:0000313" key="3">
    <source>
        <dbReference type="Proteomes" id="UP001595947"/>
    </source>
</evidence>
<feature type="compositionally biased region" description="Basic and acidic residues" evidence="1">
    <location>
        <begin position="81"/>
        <end position="91"/>
    </location>
</feature>
<dbReference type="RefSeq" id="WP_378035145.1">
    <property type="nucleotide sequence ID" value="NZ_JBHSIV010000005.1"/>
</dbReference>
<dbReference type="Proteomes" id="UP001595947">
    <property type="component" value="Unassembled WGS sequence"/>
</dbReference>
<protein>
    <submittedName>
        <fullName evidence="2">Uncharacterized protein</fullName>
    </submittedName>
</protein>